<dbReference type="Pfam" id="PF04480">
    <property type="entry name" value="DUF559"/>
    <property type="match status" value="1"/>
</dbReference>
<dbReference type="OrthoDB" id="9798754at2"/>
<feature type="domain" description="DUF559" evidence="1">
    <location>
        <begin position="3"/>
        <end position="111"/>
    </location>
</feature>
<dbReference type="PANTHER" id="PTHR38590">
    <property type="entry name" value="BLL0828 PROTEIN"/>
    <property type="match status" value="1"/>
</dbReference>
<dbReference type="AlphaFoldDB" id="A0A2U8WCP3"/>
<dbReference type="CDD" id="cd01038">
    <property type="entry name" value="Endonuclease_DUF559"/>
    <property type="match status" value="1"/>
</dbReference>
<reference evidence="3" key="1">
    <citation type="submission" date="2018-05" db="EMBL/GenBank/DDBJ databases">
        <title>Complete Genome Sequence of Methylobacterium sp. 17SD2-17.</title>
        <authorList>
            <person name="Srinivasan S."/>
        </authorList>
    </citation>
    <scope>NUCLEOTIDE SEQUENCE [LARGE SCALE GENOMIC DNA]</scope>
    <source>
        <strain evidence="3">17SD2-17</strain>
    </source>
</reference>
<dbReference type="SUPFAM" id="SSF52980">
    <property type="entry name" value="Restriction endonuclease-like"/>
    <property type="match status" value="1"/>
</dbReference>
<accession>A0A2U8WCP3</accession>
<protein>
    <recommendedName>
        <fullName evidence="1">DUF559 domain-containing protein</fullName>
    </recommendedName>
</protein>
<dbReference type="Gene3D" id="3.40.960.10">
    <property type="entry name" value="VSR Endonuclease"/>
    <property type="match status" value="1"/>
</dbReference>
<dbReference type="InterPro" id="IPR047216">
    <property type="entry name" value="Endonuclease_DUF559_bact"/>
</dbReference>
<evidence type="ECO:0000259" key="1">
    <source>
        <dbReference type="Pfam" id="PF04480"/>
    </source>
</evidence>
<evidence type="ECO:0000313" key="3">
    <source>
        <dbReference type="Proteomes" id="UP000245926"/>
    </source>
</evidence>
<dbReference type="InterPro" id="IPR011335">
    <property type="entry name" value="Restrct_endonuc-II-like"/>
</dbReference>
<dbReference type="InterPro" id="IPR007569">
    <property type="entry name" value="DUF559"/>
</dbReference>
<proteinExistence type="predicted"/>
<name>A0A2U8WCP3_9HYPH</name>
<gene>
    <name evidence="2" type="ORF">DK389_29895</name>
</gene>
<evidence type="ECO:0000313" key="2">
    <source>
        <dbReference type="EMBL" id="AWN43954.1"/>
    </source>
</evidence>
<dbReference type="RefSeq" id="WP_109895244.1">
    <property type="nucleotide sequence ID" value="NZ_CP029550.1"/>
</dbReference>
<dbReference type="KEGG" id="mets:DK389_29895"/>
<keyword evidence="3" id="KW-1185">Reference proteome</keyword>
<dbReference type="Proteomes" id="UP000245926">
    <property type="component" value="Chromosome"/>
</dbReference>
<dbReference type="PANTHER" id="PTHR38590:SF1">
    <property type="entry name" value="BLL0828 PROTEIN"/>
    <property type="match status" value="1"/>
</dbReference>
<organism evidence="2 3">
    <name type="scientific">Methylobacterium durans</name>
    <dbReference type="NCBI Taxonomy" id="2202825"/>
    <lineage>
        <taxon>Bacteria</taxon>
        <taxon>Pseudomonadati</taxon>
        <taxon>Pseudomonadota</taxon>
        <taxon>Alphaproteobacteria</taxon>
        <taxon>Hyphomicrobiales</taxon>
        <taxon>Methylobacteriaceae</taxon>
        <taxon>Methylobacterium</taxon>
    </lineage>
</organism>
<dbReference type="EMBL" id="CP029550">
    <property type="protein sequence ID" value="AWN43954.1"/>
    <property type="molecule type" value="Genomic_DNA"/>
</dbReference>
<sequence length="117" mass="13110">MNQSTERARALRRHQTAAEATLWRVLRGRGLNGYKFRRQWPIDGFVADLACVEAGLVVEVDGATHGRPAEQRRDAERSAALARCGFEVLRVTNADVLRNLDGVRETILAAIERRVTL</sequence>